<name>A0A1J4ME14_9CRYT</name>
<evidence type="ECO:0000313" key="4">
    <source>
        <dbReference type="Proteomes" id="UP000186176"/>
    </source>
</evidence>
<keyword evidence="4" id="KW-1185">Reference proteome</keyword>
<organism evidence="3 4">
    <name type="scientific">Cryptosporidium ubiquitum</name>
    <dbReference type="NCBI Taxonomy" id="857276"/>
    <lineage>
        <taxon>Eukaryota</taxon>
        <taxon>Sar</taxon>
        <taxon>Alveolata</taxon>
        <taxon>Apicomplexa</taxon>
        <taxon>Conoidasida</taxon>
        <taxon>Coccidia</taxon>
        <taxon>Eucoccidiorida</taxon>
        <taxon>Eimeriorina</taxon>
        <taxon>Cryptosporidiidae</taxon>
        <taxon>Cryptosporidium</taxon>
    </lineage>
</organism>
<comment type="caution">
    <text evidence="3">The sequence shown here is derived from an EMBL/GenBank/DDBJ whole genome shotgun (WGS) entry which is preliminary data.</text>
</comment>
<dbReference type="OrthoDB" id="10308400at2759"/>
<dbReference type="InterPro" id="IPR002759">
    <property type="entry name" value="Pop5/Rpp14/Rnp2-like"/>
</dbReference>
<dbReference type="Gene3D" id="3.30.70.3250">
    <property type="entry name" value="Ribonuclease P, Pop5 subunit"/>
    <property type="match status" value="1"/>
</dbReference>
<keyword evidence="2" id="KW-0819">tRNA processing</keyword>
<sequence length="97" mass="10844">MNGIPKNFINADLLNTIINSSILNVFGNIGSTPIEYHILYLSDQTNHAVLVTNFSNSCQLRFCLSMINSWDNYPLFRINTLKAGCTLSTVLSELQAF</sequence>
<proteinExistence type="inferred from homology"/>
<dbReference type="GO" id="GO:0030677">
    <property type="term" value="C:ribonuclease P complex"/>
    <property type="evidence" value="ECO:0007669"/>
    <property type="project" value="InterPro"/>
</dbReference>
<evidence type="ECO:0000313" key="3">
    <source>
        <dbReference type="EMBL" id="OII71707.1"/>
    </source>
</evidence>
<dbReference type="InterPro" id="IPR038085">
    <property type="entry name" value="Rnp2-like_sf"/>
</dbReference>
<dbReference type="AlphaFoldDB" id="A0A1J4ME14"/>
<dbReference type="GO" id="GO:0001682">
    <property type="term" value="P:tRNA 5'-leader removal"/>
    <property type="evidence" value="ECO:0007669"/>
    <property type="project" value="InterPro"/>
</dbReference>
<dbReference type="VEuPathDB" id="CryptoDB:cubi_01321"/>
<evidence type="ECO:0000256" key="2">
    <source>
        <dbReference type="ARBA" id="ARBA00022694"/>
    </source>
</evidence>
<protein>
    <submittedName>
        <fullName evidence="3">Uncharacterized protein</fullName>
    </submittedName>
</protein>
<comment type="similarity">
    <text evidence="1">Belongs to the eukaryotic/archaeal RNase P protein component 2 family.</text>
</comment>
<evidence type="ECO:0000256" key="1">
    <source>
        <dbReference type="ARBA" id="ARBA00010800"/>
    </source>
</evidence>
<accession>A0A1J4ME14</accession>
<dbReference type="EMBL" id="LRBP01000028">
    <property type="protein sequence ID" value="OII71707.1"/>
    <property type="molecule type" value="Genomic_DNA"/>
</dbReference>
<dbReference type="GeneID" id="39978112"/>
<dbReference type="SUPFAM" id="SSF160350">
    <property type="entry name" value="Rnp2-like"/>
    <property type="match status" value="1"/>
</dbReference>
<dbReference type="RefSeq" id="XP_028873326.1">
    <property type="nucleotide sequence ID" value="XM_029018333.1"/>
</dbReference>
<gene>
    <name evidence="3" type="ORF">cubi_01321</name>
</gene>
<reference evidence="3 4" key="1">
    <citation type="submission" date="2016-10" db="EMBL/GenBank/DDBJ databases">
        <title>Reductive evolution of mitochondrial metabolism and differential evolution of invasion-related proteins in Cryptosporidium.</title>
        <authorList>
            <person name="Liu S."/>
            <person name="Roellig D.M."/>
            <person name="Guo Y."/>
            <person name="Li N."/>
            <person name="Frace M.A."/>
            <person name="Tang K."/>
            <person name="Zhang L."/>
            <person name="Feng Y."/>
            <person name="Xiao L."/>
        </authorList>
    </citation>
    <scope>NUCLEOTIDE SEQUENCE [LARGE SCALE GENOMIC DNA]</scope>
    <source>
        <strain evidence="3">39726</strain>
    </source>
</reference>
<dbReference type="Proteomes" id="UP000186176">
    <property type="component" value="Unassembled WGS sequence"/>
</dbReference>
<dbReference type="Pfam" id="PF01900">
    <property type="entry name" value="RNase_P_Rpp14"/>
    <property type="match status" value="1"/>
</dbReference>